<gene>
    <name evidence="3" type="ORF">B0A49_06034</name>
</gene>
<dbReference type="InterPro" id="IPR045518">
    <property type="entry name" value="2EXR"/>
</dbReference>
<evidence type="ECO:0000313" key="3">
    <source>
        <dbReference type="EMBL" id="TKA72565.1"/>
    </source>
</evidence>
<comment type="caution">
    <text evidence="3">The sequence shown here is derived from an EMBL/GenBank/DDBJ whole genome shotgun (WGS) entry which is preliminary data.</text>
</comment>
<dbReference type="Pfam" id="PF20150">
    <property type="entry name" value="2EXR"/>
    <property type="match status" value="1"/>
</dbReference>
<dbReference type="Proteomes" id="UP000308768">
    <property type="component" value="Unassembled WGS sequence"/>
</dbReference>
<evidence type="ECO:0000256" key="1">
    <source>
        <dbReference type="SAM" id="MobiDB-lite"/>
    </source>
</evidence>
<feature type="domain" description="2EXR" evidence="2">
    <location>
        <begin position="53"/>
        <end position="106"/>
    </location>
</feature>
<dbReference type="PANTHER" id="PTHR42085:SF8">
    <property type="entry name" value="F-BOX DOMAIN-CONTAINING PROTEIN"/>
    <property type="match status" value="1"/>
</dbReference>
<dbReference type="PANTHER" id="PTHR42085">
    <property type="entry name" value="F-BOX DOMAIN-CONTAINING PROTEIN"/>
    <property type="match status" value="1"/>
</dbReference>
<dbReference type="EMBL" id="NAJN01000490">
    <property type="protein sequence ID" value="TKA72565.1"/>
    <property type="molecule type" value="Genomic_DNA"/>
</dbReference>
<name>A0A4U0XDF1_9PEZI</name>
<organism evidence="3 4">
    <name type="scientific">Cryomyces minteri</name>
    <dbReference type="NCBI Taxonomy" id="331657"/>
    <lineage>
        <taxon>Eukaryota</taxon>
        <taxon>Fungi</taxon>
        <taxon>Dikarya</taxon>
        <taxon>Ascomycota</taxon>
        <taxon>Pezizomycotina</taxon>
        <taxon>Dothideomycetes</taxon>
        <taxon>Dothideomycetes incertae sedis</taxon>
        <taxon>Cryomyces</taxon>
    </lineage>
</organism>
<dbReference type="OrthoDB" id="62952at2759"/>
<dbReference type="InterPro" id="IPR038883">
    <property type="entry name" value="AN11006-like"/>
</dbReference>
<evidence type="ECO:0000313" key="4">
    <source>
        <dbReference type="Proteomes" id="UP000308768"/>
    </source>
</evidence>
<dbReference type="AlphaFoldDB" id="A0A4U0XDF1"/>
<proteinExistence type="predicted"/>
<sequence>MAITRSQTAKIDHGQLKKSPPVSGLLTTKKRRHTKKPFRARALVRAPVKCPFPFLKLPPELRNVIYNLALVECHTVRMLVRPMTKQPALARVCRQVRNECLPIYYGNNHFQRDLIDYDRKQKDPYDWHNCPCPHLVAIGNANCMMLRHLTVVTRGPTARIIFFTEEINDLLHGNGIRLPEDLEYLEDEKRRKSRTNPTVLFRMKVPADDGSSLV</sequence>
<protein>
    <recommendedName>
        <fullName evidence="2">2EXR domain-containing protein</fullName>
    </recommendedName>
</protein>
<evidence type="ECO:0000259" key="2">
    <source>
        <dbReference type="Pfam" id="PF20150"/>
    </source>
</evidence>
<feature type="region of interest" description="Disordered" evidence="1">
    <location>
        <begin position="1"/>
        <end position="34"/>
    </location>
</feature>
<keyword evidence="4" id="KW-1185">Reference proteome</keyword>
<accession>A0A4U0XDF1</accession>
<reference evidence="3 4" key="1">
    <citation type="submission" date="2017-03" db="EMBL/GenBank/DDBJ databases">
        <title>Genomes of endolithic fungi from Antarctica.</title>
        <authorList>
            <person name="Coleine C."/>
            <person name="Masonjones S."/>
            <person name="Stajich J.E."/>
        </authorList>
    </citation>
    <scope>NUCLEOTIDE SEQUENCE [LARGE SCALE GENOMIC DNA]</scope>
    <source>
        <strain evidence="3 4">CCFEE 5187</strain>
    </source>
</reference>